<gene>
    <name evidence="1" type="ORF">L2E82_33916</name>
</gene>
<comment type="caution">
    <text evidence="1">The sequence shown here is derived from an EMBL/GenBank/DDBJ whole genome shotgun (WGS) entry which is preliminary data.</text>
</comment>
<protein>
    <submittedName>
        <fullName evidence="1">Uncharacterized protein</fullName>
    </submittedName>
</protein>
<organism evidence="1 2">
    <name type="scientific">Cichorium intybus</name>
    <name type="common">Chicory</name>
    <dbReference type="NCBI Taxonomy" id="13427"/>
    <lineage>
        <taxon>Eukaryota</taxon>
        <taxon>Viridiplantae</taxon>
        <taxon>Streptophyta</taxon>
        <taxon>Embryophyta</taxon>
        <taxon>Tracheophyta</taxon>
        <taxon>Spermatophyta</taxon>
        <taxon>Magnoliopsida</taxon>
        <taxon>eudicotyledons</taxon>
        <taxon>Gunneridae</taxon>
        <taxon>Pentapetalae</taxon>
        <taxon>asterids</taxon>
        <taxon>campanulids</taxon>
        <taxon>Asterales</taxon>
        <taxon>Asteraceae</taxon>
        <taxon>Cichorioideae</taxon>
        <taxon>Cichorieae</taxon>
        <taxon>Cichoriinae</taxon>
        <taxon>Cichorium</taxon>
    </lineage>
</organism>
<name>A0ACB9BLB9_CICIN</name>
<reference evidence="2" key="1">
    <citation type="journal article" date="2022" name="Mol. Ecol. Resour.">
        <title>The genomes of chicory, endive, great burdock and yacon provide insights into Asteraceae palaeo-polyploidization history and plant inulin production.</title>
        <authorList>
            <person name="Fan W."/>
            <person name="Wang S."/>
            <person name="Wang H."/>
            <person name="Wang A."/>
            <person name="Jiang F."/>
            <person name="Liu H."/>
            <person name="Zhao H."/>
            <person name="Xu D."/>
            <person name="Zhang Y."/>
        </authorList>
    </citation>
    <scope>NUCLEOTIDE SEQUENCE [LARGE SCALE GENOMIC DNA]</scope>
    <source>
        <strain evidence="2">cv. Punajuju</strain>
    </source>
</reference>
<dbReference type="Proteomes" id="UP001055811">
    <property type="component" value="Linkage Group LG06"/>
</dbReference>
<accession>A0ACB9BLB9</accession>
<dbReference type="EMBL" id="CM042014">
    <property type="protein sequence ID" value="KAI3722811.1"/>
    <property type="molecule type" value="Genomic_DNA"/>
</dbReference>
<keyword evidence="2" id="KW-1185">Reference proteome</keyword>
<evidence type="ECO:0000313" key="1">
    <source>
        <dbReference type="EMBL" id="KAI3722811.1"/>
    </source>
</evidence>
<reference evidence="1 2" key="2">
    <citation type="journal article" date="2022" name="Mol. Ecol. Resour.">
        <title>The genomes of chicory, endive, great burdock and yacon provide insights into Asteraceae paleo-polyploidization history and plant inulin production.</title>
        <authorList>
            <person name="Fan W."/>
            <person name="Wang S."/>
            <person name="Wang H."/>
            <person name="Wang A."/>
            <person name="Jiang F."/>
            <person name="Liu H."/>
            <person name="Zhao H."/>
            <person name="Xu D."/>
            <person name="Zhang Y."/>
        </authorList>
    </citation>
    <scope>NUCLEOTIDE SEQUENCE [LARGE SCALE GENOMIC DNA]</scope>
    <source>
        <strain evidence="2">cv. Punajuju</strain>
        <tissue evidence="1">Leaves</tissue>
    </source>
</reference>
<sequence length="149" mass="17269">MATKPSVFDAFHHFKFSTIKHIPNPPFLTTTMFRAMSTRKGRRGYDQLISEPTVHDQFPVPKMSRSTTLPPYFFGDLPVKFVAEPKVPVKVDFVEKQAKKVSKVHPLFSIFERKSRKKKATAKPEFSRYMQYLKEGGTWDPNSSRPVIY</sequence>
<proteinExistence type="predicted"/>
<evidence type="ECO:0000313" key="2">
    <source>
        <dbReference type="Proteomes" id="UP001055811"/>
    </source>
</evidence>